<evidence type="ECO:0000313" key="3">
    <source>
        <dbReference type="Proteomes" id="UP001558474"/>
    </source>
</evidence>
<gene>
    <name evidence="2" type="ORF">ABFW12_10530</name>
</gene>
<dbReference type="Proteomes" id="UP001558474">
    <property type="component" value="Unassembled WGS sequence"/>
</dbReference>
<dbReference type="PANTHER" id="PTHR33371:SF16">
    <property type="entry name" value="MCE-FAMILY PROTEIN MCE3F"/>
    <property type="match status" value="1"/>
</dbReference>
<evidence type="ECO:0000259" key="1">
    <source>
        <dbReference type="Pfam" id="PF02470"/>
    </source>
</evidence>
<comment type="caution">
    <text evidence="2">The sequence shown here is derived from an EMBL/GenBank/DDBJ whole genome shotgun (WGS) entry which is preliminary data.</text>
</comment>
<sequence length="320" mass="34050">MKIISSFVAFLTMVGSFVGYVASLGLRMGPPADRTELSMDVSGINNLEIDSNVLLRGVPIGKVTGFDTTVSSATIHFYIDSQYKIPTDSVVKLENLSALGESFIELEPRSSGGPVLESGQRIATESVIQPGSISELGVSVVRMLNQLDPSQLKRVIGEADTALPDPYSVLPNLQRASTLLHNTTRDLNGKGKEVLENSQSLLENADFVGPALADATPAVRALGPELQVEWRNAMAVPLRLPAPGSVYILGKLVQRIQKLLDDRAPDIRVLTEPLTANVKAIAASLTTIDPSRVLANLLAAVPEDGVINVHVTNPEGQAGS</sequence>
<organism evidence="2 3">
    <name type="scientific">Mycolicibacterium porcinum</name>
    <dbReference type="NCBI Taxonomy" id="39693"/>
    <lineage>
        <taxon>Bacteria</taxon>
        <taxon>Bacillati</taxon>
        <taxon>Actinomycetota</taxon>
        <taxon>Actinomycetes</taxon>
        <taxon>Mycobacteriales</taxon>
        <taxon>Mycobacteriaceae</taxon>
        <taxon>Mycolicibacterium</taxon>
    </lineage>
</organism>
<accession>A0ABV3VB81</accession>
<name>A0ABV3VB81_9MYCO</name>
<dbReference type="InterPro" id="IPR003399">
    <property type="entry name" value="Mce/MlaD"/>
</dbReference>
<feature type="domain" description="Mce/MlaD" evidence="1">
    <location>
        <begin position="39"/>
        <end position="108"/>
    </location>
</feature>
<proteinExistence type="predicted"/>
<protein>
    <submittedName>
        <fullName evidence="2">MlaD family protein</fullName>
    </submittedName>
</protein>
<dbReference type="Pfam" id="PF02470">
    <property type="entry name" value="MlaD"/>
    <property type="match status" value="1"/>
</dbReference>
<evidence type="ECO:0000313" key="2">
    <source>
        <dbReference type="EMBL" id="MEX3738667.1"/>
    </source>
</evidence>
<dbReference type="PANTHER" id="PTHR33371">
    <property type="entry name" value="INTERMEMBRANE PHOSPHOLIPID TRANSPORT SYSTEM BINDING PROTEIN MLAD-RELATED"/>
    <property type="match status" value="1"/>
</dbReference>
<dbReference type="InterPro" id="IPR052336">
    <property type="entry name" value="MlaD_Phospholipid_Transporter"/>
</dbReference>
<reference evidence="2 3" key="1">
    <citation type="submission" date="2024-04" db="EMBL/GenBank/DDBJ databases">
        <title>Genomic Markers of Mycobacteria.</title>
        <authorList>
            <person name="Soliman M.S."/>
            <person name="Elkholy A."/>
            <person name="Soliman N.S."/>
            <person name="Abbas A."/>
            <person name="Khayrat S."/>
            <person name="Shawky S."/>
        </authorList>
    </citation>
    <scope>NUCLEOTIDE SEQUENCE [LARGE SCALE GENOMIC DNA]</scope>
    <source>
        <strain evidence="2 3">Egy-CU-AM5</strain>
    </source>
</reference>
<dbReference type="EMBL" id="JBDLOU010000017">
    <property type="protein sequence ID" value="MEX3738667.1"/>
    <property type="molecule type" value="Genomic_DNA"/>
</dbReference>
<keyword evidence="3" id="KW-1185">Reference proteome</keyword>
<dbReference type="RefSeq" id="WP_171508302.1">
    <property type="nucleotide sequence ID" value="NZ_JBDLOU010000017.1"/>
</dbReference>